<dbReference type="PROSITE" id="PS00606">
    <property type="entry name" value="KS3_1"/>
    <property type="match status" value="1"/>
</dbReference>
<dbReference type="FunFam" id="3.40.47.10:FF:000009">
    <property type="entry name" value="3-oxoacyl-[acyl-carrier-protein] synthase 2"/>
    <property type="match status" value="1"/>
</dbReference>
<evidence type="ECO:0000259" key="14">
    <source>
        <dbReference type="PROSITE" id="PS52004"/>
    </source>
</evidence>
<dbReference type="GO" id="GO:0004315">
    <property type="term" value="F:3-oxoacyl-[acyl-carrier-protein] synthase activity"/>
    <property type="evidence" value="ECO:0007669"/>
    <property type="project" value="UniProtKB-UniRule"/>
</dbReference>
<name>A0A1J5DXM9_9BACT</name>
<dbReference type="InterPro" id="IPR014030">
    <property type="entry name" value="Ketoacyl_synth_N"/>
</dbReference>
<sequence>MERKRVVITGIGVITPVGLNKDDFWKSLIEGKSGVSRIDAFDPEGYPCQIAAQVRGFEPSLYMDKKDIKRTDRFCQLAIAAAMQAVSDARLDMSVEDATKVGVYIGSGIGGVSTIEREAKVLAEKGPRRVTPFLVPMMIIDMASGMISIMTGAKGPNSAVVTACATGSHAIGDAANIIRRGDADVMITGGSEAAITPLTIAGFGNMKALSSRDCPPEETSCPFDKRRDGFVMGEGAGVVILESLEHAINRGAYIYGELAGYGMTGDAYHITSPSPCGDGGARAMQVALSDAGLSPRNIDYINSHGTSTQLNDKFETMAIKSVFGEHAYSIPISSIKSMIGHLLGAAGAIEIVACILSIRDGIIPPTINYQEMDPECDLDYVPNQARKMPVDVCLSNSFGFGGHNAVLIVRKCNAERGCKD</sequence>
<dbReference type="PROSITE" id="PS52004">
    <property type="entry name" value="KS3_2"/>
    <property type="match status" value="1"/>
</dbReference>
<organism evidence="15 16">
    <name type="scientific">Candidatus Desantisbacteria bacterium CG2_30_40_21</name>
    <dbReference type="NCBI Taxonomy" id="1817895"/>
    <lineage>
        <taxon>Bacteria</taxon>
        <taxon>Candidatus Desantisiibacteriota</taxon>
    </lineage>
</organism>
<keyword evidence="9 11" id="KW-0275">Fatty acid biosynthesis</keyword>
<evidence type="ECO:0000256" key="13">
    <source>
        <dbReference type="RuleBase" id="RU003694"/>
    </source>
</evidence>
<comment type="caution">
    <text evidence="15">The sequence shown here is derived from an EMBL/GenBank/DDBJ whole genome shotgun (WGS) entry which is preliminary data.</text>
</comment>
<dbReference type="CDD" id="cd00834">
    <property type="entry name" value="KAS_I_II"/>
    <property type="match status" value="1"/>
</dbReference>
<dbReference type="GO" id="GO:0006633">
    <property type="term" value="P:fatty acid biosynthetic process"/>
    <property type="evidence" value="ECO:0007669"/>
    <property type="project" value="UniProtKB-UniRule"/>
</dbReference>
<protein>
    <recommendedName>
        <fullName evidence="4 11">3-oxoacyl-[acyl-carrier-protein] synthase 2</fullName>
        <ecNumber evidence="3 11">2.3.1.179</ecNumber>
    </recommendedName>
</protein>
<comment type="catalytic activity">
    <reaction evidence="11">
        <text>(9Z)-hexadecenoyl-[ACP] + malonyl-[ACP] + H(+) = 3-oxo-(11Z)-octadecenoyl-[ACP] + holo-[ACP] + CO2</text>
        <dbReference type="Rhea" id="RHEA:55040"/>
        <dbReference type="Rhea" id="RHEA-COMP:9623"/>
        <dbReference type="Rhea" id="RHEA-COMP:9685"/>
        <dbReference type="Rhea" id="RHEA-COMP:10800"/>
        <dbReference type="Rhea" id="RHEA-COMP:14074"/>
        <dbReference type="ChEBI" id="CHEBI:15378"/>
        <dbReference type="ChEBI" id="CHEBI:16526"/>
        <dbReference type="ChEBI" id="CHEBI:64479"/>
        <dbReference type="ChEBI" id="CHEBI:78449"/>
        <dbReference type="ChEBI" id="CHEBI:83989"/>
        <dbReference type="ChEBI" id="CHEBI:138538"/>
        <dbReference type="EC" id="2.3.1.179"/>
    </reaction>
</comment>
<dbReference type="Pfam" id="PF00109">
    <property type="entry name" value="ketoacyl-synt"/>
    <property type="match status" value="1"/>
</dbReference>
<dbReference type="NCBIfam" id="TIGR03150">
    <property type="entry name" value="fabF"/>
    <property type="match status" value="1"/>
</dbReference>
<evidence type="ECO:0000256" key="3">
    <source>
        <dbReference type="ARBA" id="ARBA00012356"/>
    </source>
</evidence>
<evidence type="ECO:0000256" key="1">
    <source>
        <dbReference type="ARBA" id="ARBA00005194"/>
    </source>
</evidence>
<evidence type="ECO:0000313" key="16">
    <source>
        <dbReference type="Proteomes" id="UP000183085"/>
    </source>
</evidence>
<comment type="catalytic activity">
    <reaction evidence="11">
        <text>a fatty acyl-[ACP] + malonyl-[ACP] + H(+) = a 3-oxoacyl-[ACP] + holo-[ACP] + CO2</text>
        <dbReference type="Rhea" id="RHEA:22836"/>
        <dbReference type="Rhea" id="RHEA-COMP:9623"/>
        <dbReference type="Rhea" id="RHEA-COMP:9685"/>
        <dbReference type="Rhea" id="RHEA-COMP:9916"/>
        <dbReference type="Rhea" id="RHEA-COMP:14125"/>
        <dbReference type="ChEBI" id="CHEBI:15378"/>
        <dbReference type="ChEBI" id="CHEBI:16526"/>
        <dbReference type="ChEBI" id="CHEBI:64479"/>
        <dbReference type="ChEBI" id="CHEBI:78449"/>
        <dbReference type="ChEBI" id="CHEBI:78776"/>
        <dbReference type="ChEBI" id="CHEBI:138651"/>
    </reaction>
</comment>
<evidence type="ECO:0000256" key="12">
    <source>
        <dbReference type="PIRSR" id="PIRSR000447-1"/>
    </source>
</evidence>
<dbReference type="STRING" id="1817895.AUJ95_08705"/>
<dbReference type="InterPro" id="IPR017568">
    <property type="entry name" value="3-oxoacyl-ACP_synth-2"/>
</dbReference>
<keyword evidence="8" id="KW-0443">Lipid metabolism</keyword>
<evidence type="ECO:0000256" key="4">
    <source>
        <dbReference type="ARBA" id="ARBA00014657"/>
    </source>
</evidence>
<keyword evidence="5 11" id="KW-0444">Lipid biosynthesis</keyword>
<dbReference type="SMART" id="SM00825">
    <property type="entry name" value="PKS_KS"/>
    <property type="match status" value="1"/>
</dbReference>
<keyword evidence="10 11" id="KW-0012">Acyltransferase</keyword>
<dbReference type="Gene3D" id="3.40.47.10">
    <property type="match status" value="1"/>
</dbReference>
<evidence type="ECO:0000256" key="5">
    <source>
        <dbReference type="ARBA" id="ARBA00022516"/>
    </source>
</evidence>
<comment type="pathway">
    <text evidence="1 11">Lipid metabolism; fatty acid biosynthesis.</text>
</comment>
<dbReference type="InterPro" id="IPR000794">
    <property type="entry name" value="Beta-ketoacyl_synthase"/>
</dbReference>
<gene>
    <name evidence="15" type="ORF">AUJ95_08705</name>
</gene>
<dbReference type="InterPro" id="IPR016039">
    <property type="entry name" value="Thiolase-like"/>
</dbReference>
<dbReference type="EMBL" id="MNYI01000224">
    <property type="protein sequence ID" value="OIP37074.1"/>
    <property type="molecule type" value="Genomic_DNA"/>
</dbReference>
<dbReference type="InterPro" id="IPR018201">
    <property type="entry name" value="Ketoacyl_synth_AS"/>
</dbReference>
<dbReference type="Proteomes" id="UP000183085">
    <property type="component" value="Unassembled WGS sequence"/>
</dbReference>
<dbReference type="NCBIfam" id="NF005589">
    <property type="entry name" value="PRK07314.1"/>
    <property type="match status" value="1"/>
</dbReference>
<dbReference type="GO" id="GO:0005829">
    <property type="term" value="C:cytosol"/>
    <property type="evidence" value="ECO:0007669"/>
    <property type="project" value="TreeGrafter"/>
</dbReference>
<dbReference type="SUPFAM" id="SSF53901">
    <property type="entry name" value="Thiolase-like"/>
    <property type="match status" value="2"/>
</dbReference>
<evidence type="ECO:0000313" key="15">
    <source>
        <dbReference type="EMBL" id="OIP37074.1"/>
    </source>
</evidence>
<dbReference type="PIRSF" id="PIRSF000447">
    <property type="entry name" value="KAS_II"/>
    <property type="match status" value="1"/>
</dbReference>
<evidence type="ECO:0000256" key="11">
    <source>
        <dbReference type="PIRNR" id="PIRNR000447"/>
    </source>
</evidence>
<dbReference type="InterPro" id="IPR014031">
    <property type="entry name" value="Ketoacyl_synth_C"/>
</dbReference>
<evidence type="ECO:0000256" key="9">
    <source>
        <dbReference type="ARBA" id="ARBA00023160"/>
    </source>
</evidence>
<evidence type="ECO:0000256" key="7">
    <source>
        <dbReference type="ARBA" id="ARBA00022832"/>
    </source>
</evidence>
<dbReference type="Pfam" id="PF02801">
    <property type="entry name" value="Ketoacyl-synt_C"/>
    <property type="match status" value="1"/>
</dbReference>
<dbReference type="PANTHER" id="PTHR11712:SF336">
    <property type="entry name" value="3-OXOACYL-[ACYL-CARRIER-PROTEIN] SYNTHASE, MITOCHONDRIAL"/>
    <property type="match status" value="1"/>
</dbReference>
<evidence type="ECO:0000256" key="8">
    <source>
        <dbReference type="ARBA" id="ARBA00023098"/>
    </source>
</evidence>
<accession>A0A1J5DXM9</accession>
<comment type="similarity">
    <text evidence="2 11 13">Belongs to the thiolase-like superfamily. Beta-ketoacyl-ACP synthases family.</text>
</comment>
<dbReference type="UniPathway" id="UPA00094"/>
<keyword evidence="6 11" id="KW-0808">Transferase</keyword>
<feature type="active site" description="For beta-ketoacyl synthase activity" evidence="12">
    <location>
        <position position="164"/>
    </location>
</feature>
<evidence type="ECO:0000256" key="6">
    <source>
        <dbReference type="ARBA" id="ARBA00022679"/>
    </source>
</evidence>
<proteinExistence type="inferred from homology"/>
<dbReference type="PANTHER" id="PTHR11712">
    <property type="entry name" value="POLYKETIDE SYNTHASE-RELATED"/>
    <property type="match status" value="1"/>
</dbReference>
<keyword evidence="7" id="KW-0276">Fatty acid metabolism</keyword>
<reference evidence="15 16" key="1">
    <citation type="journal article" date="2016" name="Environ. Microbiol.">
        <title>Genomic resolution of a cold subsurface aquifer community provides metabolic insights for novel microbes adapted to high CO concentrations.</title>
        <authorList>
            <person name="Probst A.J."/>
            <person name="Castelle C.J."/>
            <person name="Singh A."/>
            <person name="Brown C.T."/>
            <person name="Anantharaman K."/>
            <person name="Sharon I."/>
            <person name="Hug L.A."/>
            <person name="Burstein D."/>
            <person name="Emerson J.B."/>
            <person name="Thomas B.C."/>
            <person name="Banfield J.F."/>
        </authorList>
    </citation>
    <scope>NUCLEOTIDE SEQUENCE [LARGE SCALE GENOMIC DNA]</scope>
    <source>
        <strain evidence="15">CG2_30_40_21</strain>
    </source>
</reference>
<evidence type="ECO:0000256" key="2">
    <source>
        <dbReference type="ARBA" id="ARBA00008467"/>
    </source>
</evidence>
<dbReference type="AlphaFoldDB" id="A0A1J5DXM9"/>
<dbReference type="InterPro" id="IPR020841">
    <property type="entry name" value="PKS_Beta-ketoAc_synthase_dom"/>
</dbReference>
<comment type="function">
    <text evidence="11">Involved in the type II fatty acid elongation cycle. Catalyzes the elongation of a wide range of acyl-ACP by the addition of two carbons from malonyl-ACP to an acyl acceptor. Can efficiently catalyze the conversion of palmitoleoyl-ACP (cis-hexadec-9-enoyl-ACP) to cis-vaccenoyl-ACP (cis-octadec-11-enoyl-ACP), an essential step in the thermal regulation of fatty acid composition.</text>
</comment>
<feature type="domain" description="Ketosynthase family 3 (KS3)" evidence="14">
    <location>
        <begin position="3"/>
        <end position="411"/>
    </location>
</feature>
<dbReference type="EC" id="2.3.1.179" evidence="3 11"/>
<evidence type="ECO:0000256" key="10">
    <source>
        <dbReference type="ARBA" id="ARBA00023315"/>
    </source>
</evidence>